<proteinExistence type="predicted"/>
<dbReference type="AlphaFoldDB" id="A0A9D3SDJ4"/>
<evidence type="ECO:0000313" key="3">
    <source>
        <dbReference type="Proteomes" id="UP000824219"/>
    </source>
</evidence>
<dbReference type="OrthoDB" id="127285at2759"/>
<dbReference type="Pfam" id="PF05477">
    <property type="entry name" value="SURF2"/>
    <property type="match status" value="1"/>
</dbReference>
<dbReference type="PANTHER" id="PTHR34348:SF1">
    <property type="entry name" value="SURFEIT LOCUS PROTEIN 2"/>
    <property type="match status" value="1"/>
</dbReference>
<organism evidence="2 3">
    <name type="scientific">Hemibagrus wyckioides</name>
    <dbReference type="NCBI Taxonomy" id="337641"/>
    <lineage>
        <taxon>Eukaryota</taxon>
        <taxon>Metazoa</taxon>
        <taxon>Chordata</taxon>
        <taxon>Craniata</taxon>
        <taxon>Vertebrata</taxon>
        <taxon>Euteleostomi</taxon>
        <taxon>Actinopterygii</taxon>
        <taxon>Neopterygii</taxon>
        <taxon>Teleostei</taxon>
        <taxon>Ostariophysi</taxon>
        <taxon>Siluriformes</taxon>
        <taxon>Bagridae</taxon>
        <taxon>Hemibagrus</taxon>
    </lineage>
</organism>
<feature type="compositionally biased region" description="Acidic residues" evidence="1">
    <location>
        <begin position="199"/>
        <end position="224"/>
    </location>
</feature>
<evidence type="ECO:0008006" key="4">
    <source>
        <dbReference type="Google" id="ProtNLM"/>
    </source>
</evidence>
<feature type="region of interest" description="Disordered" evidence="1">
    <location>
        <begin position="125"/>
        <end position="263"/>
    </location>
</feature>
<dbReference type="PANTHER" id="PTHR34348">
    <property type="entry name" value="SURFEIT LOCUS PROTEIN 2"/>
    <property type="match status" value="1"/>
</dbReference>
<evidence type="ECO:0000313" key="2">
    <source>
        <dbReference type="EMBL" id="KAG7314884.1"/>
    </source>
</evidence>
<accession>A0A9D3SDJ4</accession>
<gene>
    <name evidence="2" type="ORF">KOW79_022187</name>
</gene>
<reference evidence="2 3" key="1">
    <citation type="submission" date="2021-06" db="EMBL/GenBank/DDBJ databases">
        <title>Chromosome-level genome assembly of the red-tail catfish (Hemibagrus wyckioides).</title>
        <authorList>
            <person name="Shao F."/>
        </authorList>
    </citation>
    <scope>NUCLEOTIDE SEQUENCE [LARGE SCALE GENOMIC DNA]</scope>
    <source>
        <strain evidence="2">EC202008001</strain>
        <tissue evidence="2">Blood</tissue>
    </source>
</reference>
<dbReference type="EMBL" id="JAHKSW010000028">
    <property type="protein sequence ID" value="KAG7314884.1"/>
    <property type="molecule type" value="Genomic_DNA"/>
</dbReference>
<comment type="caution">
    <text evidence="2">The sequence shown here is derived from an EMBL/GenBank/DDBJ whole genome shotgun (WGS) entry which is preliminary data.</text>
</comment>
<name>A0A9D3SDJ4_9TELE</name>
<feature type="compositionally biased region" description="Basic residues" evidence="1">
    <location>
        <begin position="242"/>
        <end position="253"/>
    </location>
</feature>
<dbReference type="InterPro" id="IPR008833">
    <property type="entry name" value="Surf2"/>
</dbReference>
<protein>
    <recommendedName>
        <fullName evidence="4">Surfeit 2</fullName>
    </recommendedName>
</protein>
<keyword evidence="3" id="KW-1185">Reference proteome</keyword>
<evidence type="ECO:0000256" key="1">
    <source>
        <dbReference type="SAM" id="MobiDB-lite"/>
    </source>
</evidence>
<sequence>MDDLPADLREFLQNQPFLELTEAKKIKCTLNGHEFPCKLAELQNFVSGKKYKKLCAGEEFNYSQYEPHLVPSTKQPNHLFCKLTLRHLNRVPHHVLRHVGGKRFRKALAEYEECMKQGVEFVPIRLRQKKAPRDTEEDGGTESTSGGSSKHKHKQKEKPKQDSSIWAPSSSEGEASDSEDSMSDLYPPTMFTLKKSEGGEEMEEGEDEFQTDDDDDMEVSEPEEEKQAAQKRKKVQSAGFNKKFKKNRKRKGFKQISKVKNGK</sequence>
<dbReference type="Proteomes" id="UP000824219">
    <property type="component" value="Linkage Group LG28"/>
</dbReference>